<reference evidence="2" key="1">
    <citation type="submission" date="2021-05" db="EMBL/GenBank/DDBJ databases">
        <authorList>
            <person name="Alioto T."/>
            <person name="Alioto T."/>
            <person name="Gomez Garrido J."/>
        </authorList>
    </citation>
    <scope>NUCLEOTIDE SEQUENCE</scope>
</reference>
<accession>A0A8D8Q315</accession>
<keyword evidence="1" id="KW-0812">Transmembrane</keyword>
<name>A0A8D8Q315_9HEMI</name>
<evidence type="ECO:0000313" key="2">
    <source>
        <dbReference type="EMBL" id="CAG6623410.1"/>
    </source>
</evidence>
<dbReference type="EMBL" id="HBUF01054873">
    <property type="protein sequence ID" value="CAG6623410.1"/>
    <property type="molecule type" value="Transcribed_RNA"/>
</dbReference>
<feature type="transmembrane region" description="Helical" evidence="1">
    <location>
        <begin position="75"/>
        <end position="98"/>
    </location>
</feature>
<sequence length="108" mass="12495">MQGVSDLKQFSEAEAKVRCYTVFRSQSKKIPLKFSFFLRSLFIFSHSIGTANTYLHLSKIQVNRPLETLSCLRGLHYPIFHSSVDCSFIFCFCLLSVLPDKKKSLYFL</sequence>
<proteinExistence type="predicted"/>
<dbReference type="AlphaFoldDB" id="A0A8D8Q315"/>
<feature type="transmembrane region" description="Helical" evidence="1">
    <location>
        <begin position="36"/>
        <end position="55"/>
    </location>
</feature>
<organism evidence="2">
    <name type="scientific">Cacopsylla melanoneura</name>
    <dbReference type="NCBI Taxonomy" id="428564"/>
    <lineage>
        <taxon>Eukaryota</taxon>
        <taxon>Metazoa</taxon>
        <taxon>Ecdysozoa</taxon>
        <taxon>Arthropoda</taxon>
        <taxon>Hexapoda</taxon>
        <taxon>Insecta</taxon>
        <taxon>Pterygota</taxon>
        <taxon>Neoptera</taxon>
        <taxon>Paraneoptera</taxon>
        <taxon>Hemiptera</taxon>
        <taxon>Sternorrhyncha</taxon>
        <taxon>Psylloidea</taxon>
        <taxon>Psyllidae</taxon>
        <taxon>Psyllinae</taxon>
        <taxon>Cacopsylla</taxon>
    </lineage>
</organism>
<keyword evidence="1" id="KW-0472">Membrane</keyword>
<protein>
    <submittedName>
        <fullName evidence="2">Uncharacterized protein</fullName>
    </submittedName>
</protein>
<evidence type="ECO:0000256" key="1">
    <source>
        <dbReference type="SAM" id="Phobius"/>
    </source>
</evidence>
<keyword evidence="1" id="KW-1133">Transmembrane helix</keyword>